<keyword evidence="3" id="KW-0285">Flavoprotein</keyword>
<evidence type="ECO:0000313" key="8">
    <source>
        <dbReference type="EMBL" id="MDM9632151.1"/>
    </source>
</evidence>
<comment type="caution">
    <text evidence="8">The sequence shown here is derived from an EMBL/GenBank/DDBJ whole genome shotgun (WGS) entry which is preliminary data.</text>
</comment>
<dbReference type="InterPro" id="IPR000415">
    <property type="entry name" value="Nitroreductase-like"/>
</dbReference>
<feature type="domain" description="Nitroreductase" evidence="7">
    <location>
        <begin position="9"/>
        <end position="186"/>
    </location>
</feature>
<dbReference type="PANTHER" id="PTHR43673:SF2">
    <property type="entry name" value="NITROREDUCTASE"/>
    <property type="match status" value="1"/>
</dbReference>
<evidence type="ECO:0000256" key="3">
    <source>
        <dbReference type="ARBA" id="ARBA00022630"/>
    </source>
</evidence>
<evidence type="ECO:0000256" key="1">
    <source>
        <dbReference type="ARBA" id="ARBA00001917"/>
    </source>
</evidence>
<proteinExistence type="inferred from homology"/>
<dbReference type="Proteomes" id="UP001174839">
    <property type="component" value="Unassembled WGS sequence"/>
</dbReference>
<dbReference type="RefSeq" id="WP_289725516.1">
    <property type="nucleotide sequence ID" value="NZ_JAUDUY010000006.1"/>
</dbReference>
<dbReference type="Pfam" id="PF00881">
    <property type="entry name" value="Nitroreductase"/>
    <property type="match status" value="1"/>
</dbReference>
<gene>
    <name evidence="8" type="ORF">QU605_11745</name>
</gene>
<keyword evidence="6" id="KW-0560">Oxidoreductase</keyword>
<comment type="cofactor">
    <cofactor evidence="1">
        <name>FMN</name>
        <dbReference type="ChEBI" id="CHEBI:58210"/>
    </cofactor>
</comment>
<dbReference type="CDD" id="cd02149">
    <property type="entry name" value="NfsB-like"/>
    <property type="match status" value="1"/>
</dbReference>
<dbReference type="InterPro" id="IPR033878">
    <property type="entry name" value="NfsB-like"/>
</dbReference>
<comment type="similarity">
    <text evidence="2">Belongs to the nitroreductase family.</text>
</comment>
<dbReference type="Gene3D" id="3.40.109.10">
    <property type="entry name" value="NADH Oxidase"/>
    <property type="match status" value="1"/>
</dbReference>
<protein>
    <submittedName>
        <fullName evidence="8">NAD(P)H-dependent oxidoreductase</fullName>
    </submittedName>
</protein>
<keyword evidence="4" id="KW-0288">FMN</keyword>
<evidence type="ECO:0000256" key="2">
    <source>
        <dbReference type="ARBA" id="ARBA00007118"/>
    </source>
</evidence>
<evidence type="ECO:0000256" key="6">
    <source>
        <dbReference type="ARBA" id="ARBA00023002"/>
    </source>
</evidence>
<organism evidence="8 9">
    <name type="scientific">Robiginitalea aurantiaca</name>
    <dbReference type="NCBI Taxonomy" id="3056915"/>
    <lineage>
        <taxon>Bacteria</taxon>
        <taxon>Pseudomonadati</taxon>
        <taxon>Bacteroidota</taxon>
        <taxon>Flavobacteriia</taxon>
        <taxon>Flavobacteriales</taxon>
        <taxon>Flavobacteriaceae</taxon>
        <taxon>Robiginitalea</taxon>
    </lineage>
</organism>
<evidence type="ECO:0000256" key="4">
    <source>
        <dbReference type="ARBA" id="ARBA00022643"/>
    </source>
</evidence>
<evidence type="ECO:0000313" key="9">
    <source>
        <dbReference type="Proteomes" id="UP001174839"/>
    </source>
</evidence>
<dbReference type="EMBL" id="JAUDUY010000006">
    <property type="protein sequence ID" value="MDM9632151.1"/>
    <property type="molecule type" value="Genomic_DNA"/>
</dbReference>
<dbReference type="SUPFAM" id="SSF55469">
    <property type="entry name" value="FMN-dependent nitroreductase-like"/>
    <property type="match status" value="1"/>
</dbReference>
<evidence type="ECO:0000259" key="7">
    <source>
        <dbReference type="Pfam" id="PF00881"/>
    </source>
</evidence>
<evidence type="ECO:0000256" key="5">
    <source>
        <dbReference type="ARBA" id="ARBA00022857"/>
    </source>
</evidence>
<accession>A0ABT7WGV9</accession>
<dbReference type="InterPro" id="IPR029479">
    <property type="entry name" value="Nitroreductase"/>
</dbReference>
<sequence length="212" mass="24252">MEKTLDSLSWRYAVKKFSPERVVSEAKITLLGAAFNLTATSYGLQPIRLLIVRNQALQDQLVSTSYGQRQVADASHLLVLCIEKSIDRDYIESYFERVHQVRGTSQEILRPFREGLLESFSEKTPEEIRNWAVNQAYLAMGNLLTVCAVERIDSCPMEGFDPAALSEILDLSEKNLEPVLLLPVGYRSETDMFSEFKKVRKDETETVIYYKE</sequence>
<keyword evidence="5" id="KW-0521">NADP</keyword>
<keyword evidence="9" id="KW-1185">Reference proteome</keyword>
<reference evidence="8" key="1">
    <citation type="submission" date="2023-06" db="EMBL/GenBank/DDBJ databases">
        <title>Robiginitalea aurantiacus sp. nov. and Algoriphagus sediminis sp. nov., isolated from coastal sediment.</title>
        <authorList>
            <person name="Zhou Z.Y."/>
            <person name="An J."/>
            <person name="Jia Y.W."/>
            <person name="Du Z.J."/>
        </authorList>
    </citation>
    <scope>NUCLEOTIDE SEQUENCE</scope>
    <source>
        <strain evidence="8">M39</strain>
    </source>
</reference>
<dbReference type="PANTHER" id="PTHR43673">
    <property type="entry name" value="NAD(P)H NITROREDUCTASE YDGI-RELATED"/>
    <property type="match status" value="1"/>
</dbReference>
<name>A0ABT7WGV9_9FLAO</name>